<protein>
    <submittedName>
        <fullName evidence="4">Uncharacterized protein</fullName>
    </submittedName>
</protein>
<proteinExistence type="predicted"/>
<dbReference type="GO" id="GO:0004654">
    <property type="term" value="F:polyribonucleotide nucleotidyltransferase activity"/>
    <property type="evidence" value="ECO:0007669"/>
    <property type="project" value="InterPro"/>
</dbReference>
<dbReference type="AlphaFoldDB" id="A0A5C6M641"/>
<feature type="non-terminal residue" evidence="4">
    <location>
        <position position="1"/>
    </location>
</feature>
<dbReference type="EMBL" id="SRHE01000646">
    <property type="protein sequence ID" value="TWW08481.1"/>
    <property type="molecule type" value="Genomic_DNA"/>
</dbReference>
<evidence type="ECO:0000313" key="5">
    <source>
        <dbReference type="Proteomes" id="UP000321083"/>
    </source>
</evidence>
<keyword evidence="1" id="KW-0694">RNA-binding</keyword>
<dbReference type="GO" id="GO:0003723">
    <property type="term" value="F:RNA binding"/>
    <property type="evidence" value="ECO:0007669"/>
    <property type="project" value="UniProtKB-KW"/>
</dbReference>
<dbReference type="InterPro" id="IPR015847">
    <property type="entry name" value="ExoRNase_PH_dom2"/>
</dbReference>
<keyword evidence="5" id="KW-1185">Reference proteome</keyword>
<accession>A0A5C6M641</accession>
<evidence type="ECO:0000259" key="2">
    <source>
        <dbReference type="Pfam" id="PF01138"/>
    </source>
</evidence>
<dbReference type="Pfam" id="PF03725">
    <property type="entry name" value="RNase_PH_C"/>
    <property type="match status" value="1"/>
</dbReference>
<dbReference type="GO" id="GO:0005829">
    <property type="term" value="C:cytosol"/>
    <property type="evidence" value="ECO:0007669"/>
    <property type="project" value="TreeGrafter"/>
</dbReference>
<dbReference type="PANTHER" id="PTHR11252:SF0">
    <property type="entry name" value="POLYRIBONUCLEOTIDE NUCLEOTIDYLTRANSFERASE 1, MITOCHONDRIAL"/>
    <property type="match status" value="1"/>
</dbReference>
<feature type="domain" description="Exoribonuclease phosphorolytic" evidence="2">
    <location>
        <begin position="2"/>
        <end position="56"/>
    </location>
</feature>
<dbReference type="Pfam" id="PF01138">
    <property type="entry name" value="RNase_PH"/>
    <property type="match status" value="1"/>
</dbReference>
<dbReference type="GO" id="GO:0006402">
    <property type="term" value="P:mRNA catabolic process"/>
    <property type="evidence" value="ECO:0007669"/>
    <property type="project" value="InterPro"/>
</dbReference>
<dbReference type="Proteomes" id="UP000321083">
    <property type="component" value="Unassembled WGS sequence"/>
</dbReference>
<dbReference type="Gene3D" id="3.30.230.70">
    <property type="entry name" value="GHMP Kinase, N-terminal domain"/>
    <property type="match status" value="1"/>
</dbReference>
<dbReference type="GO" id="GO:0000175">
    <property type="term" value="F:3'-5'-RNA exonuclease activity"/>
    <property type="evidence" value="ECO:0007669"/>
    <property type="project" value="TreeGrafter"/>
</dbReference>
<sequence length="254" mass="27695">ILTSRLTDRPIRPLFPKGFTDEVQIMSNVMSSDGVNDPDVLSITAASAALMVSGLPFRGPIAAVRVGMEGETLVLMPTVEQMKTSKLDLVVAGSRDAVLMIEGFGQQIPEQEMGDAIMFAHRHIQSLCQLQLKLVAETGIQLPVIAEPAENPFYGRLRAEAYAALTEAKTAKMKQERAERVRALKKSLVEKYFPNEAETTADGLTKAQFANADVRERIFHGLDSADTHHTANAFVMSPGGAILFFAGDFSCREL</sequence>
<evidence type="ECO:0000313" key="4">
    <source>
        <dbReference type="EMBL" id="TWW08481.1"/>
    </source>
</evidence>
<dbReference type="InterPro" id="IPR001247">
    <property type="entry name" value="ExoRNase_PH_dom1"/>
</dbReference>
<organism evidence="4 5">
    <name type="scientific">Planctomyces bekefii</name>
    <dbReference type="NCBI Taxonomy" id="1653850"/>
    <lineage>
        <taxon>Bacteria</taxon>
        <taxon>Pseudomonadati</taxon>
        <taxon>Planctomycetota</taxon>
        <taxon>Planctomycetia</taxon>
        <taxon>Planctomycetales</taxon>
        <taxon>Planctomycetaceae</taxon>
        <taxon>Planctomyces</taxon>
    </lineage>
</organism>
<dbReference type="InterPro" id="IPR027408">
    <property type="entry name" value="PNPase/RNase_PH_dom_sf"/>
</dbReference>
<reference evidence="4 5" key="2">
    <citation type="submission" date="2019-08" db="EMBL/GenBank/DDBJ databases">
        <authorList>
            <person name="Henke P."/>
        </authorList>
    </citation>
    <scope>NUCLEOTIDE SEQUENCE [LARGE SCALE GENOMIC DNA]</scope>
    <source>
        <strain evidence="4">Phe10_nw2017</strain>
    </source>
</reference>
<evidence type="ECO:0000256" key="1">
    <source>
        <dbReference type="ARBA" id="ARBA00022884"/>
    </source>
</evidence>
<comment type="caution">
    <text evidence="4">The sequence shown here is derived from an EMBL/GenBank/DDBJ whole genome shotgun (WGS) entry which is preliminary data.</text>
</comment>
<reference evidence="4 5" key="1">
    <citation type="submission" date="2019-08" db="EMBL/GenBank/DDBJ databases">
        <title>100 year-old enigma solved: identification of Planctomyces bekefii, the type genus and species of the phylum Planctomycetes.</title>
        <authorList>
            <person name="Svetlana D.N."/>
            <person name="Overmann J."/>
        </authorList>
    </citation>
    <scope>NUCLEOTIDE SEQUENCE [LARGE SCALE GENOMIC DNA]</scope>
    <source>
        <strain evidence="4">Phe10_nw2017</strain>
    </source>
</reference>
<dbReference type="SUPFAM" id="SSF55666">
    <property type="entry name" value="Ribonuclease PH domain 2-like"/>
    <property type="match status" value="1"/>
</dbReference>
<dbReference type="SUPFAM" id="SSF54211">
    <property type="entry name" value="Ribosomal protein S5 domain 2-like"/>
    <property type="match status" value="1"/>
</dbReference>
<feature type="domain" description="Exoribonuclease phosphorolytic" evidence="3">
    <location>
        <begin position="59"/>
        <end position="122"/>
    </location>
</feature>
<dbReference type="PANTHER" id="PTHR11252">
    <property type="entry name" value="POLYRIBONUCLEOTIDE NUCLEOTIDYLTRANSFERASE"/>
    <property type="match status" value="1"/>
</dbReference>
<name>A0A5C6M641_9PLAN</name>
<gene>
    <name evidence="4" type="ORF">E3A20_23890</name>
</gene>
<evidence type="ECO:0000259" key="3">
    <source>
        <dbReference type="Pfam" id="PF03725"/>
    </source>
</evidence>
<dbReference type="InterPro" id="IPR020568">
    <property type="entry name" value="Ribosomal_Su5_D2-typ_SF"/>
</dbReference>
<dbReference type="InterPro" id="IPR012162">
    <property type="entry name" value="PNPase"/>
</dbReference>
<dbReference type="InterPro" id="IPR036345">
    <property type="entry name" value="ExoRNase_PH_dom2_sf"/>
</dbReference>